<dbReference type="EC" id="2.7.11.1" evidence="1"/>
<dbReference type="Proteomes" id="UP000607397">
    <property type="component" value="Unassembled WGS sequence"/>
</dbReference>
<evidence type="ECO:0000256" key="2">
    <source>
        <dbReference type="ARBA" id="ARBA00022679"/>
    </source>
</evidence>
<evidence type="ECO:0000256" key="6">
    <source>
        <dbReference type="SAM" id="MobiDB-lite"/>
    </source>
</evidence>
<sequence length="529" mass="57818">MVELGKLFFKLPTVVIPALSTPYFPVGSSLQQGKYYLNRVLSRNRGIVTYQATHGYLARPVIVKTVGASPHQSLDGVSGVQRLSDQAQVIAKLHHPHLAHLDDLFVESGLPCLVFAFAEGMTAAQWMKHQRLSTSQATQCVQQLGSALTHLHQQGFVHGALSPEHVVIDLSQDWATLVGVGLDCPRPIAHKTLGSVPFSAEEKMEGSRPLALPTTDVYGLAAILYGLVTGQSAVALMRQLQWSQTKVDASLSEILERQPDLASELVPALASGLNRRARQRPATIADWLALLPDVTVNRDWQATAPGVLDPSLTLPVKTESTVLVPEVERQPDADLSKLSRSQAAVTPFPNTYRRSRTAQFPGRALAISALLAAIVGLGLGLVARVQFARSWAGFEMPLNSAQKELPLKQESFAPRRTTPSTPSRFSIPPNEMPEQTSPSPWDPDLQEWAVPSSETPPYEFEDRSGDRDLSNLTPEPTLKAPRGSYDAERDPWLDRPVDSAPSGVMNDPWEAYEAPSHSEEVPEDWSDSL</sequence>
<dbReference type="PROSITE" id="PS50011">
    <property type="entry name" value="PROTEIN_KINASE_DOM"/>
    <property type="match status" value="1"/>
</dbReference>
<dbReference type="PANTHER" id="PTHR43289:SF6">
    <property type="entry name" value="SERINE_THREONINE-PROTEIN KINASE NEKL-3"/>
    <property type="match status" value="1"/>
</dbReference>
<evidence type="ECO:0000256" key="3">
    <source>
        <dbReference type="ARBA" id="ARBA00022741"/>
    </source>
</evidence>
<keyword evidence="4 9" id="KW-0418">Kinase</keyword>
<evidence type="ECO:0000313" key="9">
    <source>
        <dbReference type="EMBL" id="NCJ08517.1"/>
    </source>
</evidence>
<evidence type="ECO:0000256" key="7">
    <source>
        <dbReference type="SAM" id="Phobius"/>
    </source>
</evidence>
<keyword evidence="7" id="KW-0472">Membrane</keyword>
<name>A0A8K2A290_9CYAN</name>
<comment type="caution">
    <text evidence="9">The sequence shown here is derived from an EMBL/GenBank/DDBJ whole genome shotgun (WGS) entry which is preliminary data.</text>
</comment>
<dbReference type="SMART" id="SM00220">
    <property type="entry name" value="S_TKc"/>
    <property type="match status" value="1"/>
</dbReference>
<dbReference type="AlphaFoldDB" id="A0A8K2A290"/>
<dbReference type="PANTHER" id="PTHR43289">
    <property type="entry name" value="MITOGEN-ACTIVATED PROTEIN KINASE KINASE KINASE 20-RELATED"/>
    <property type="match status" value="1"/>
</dbReference>
<keyword evidence="10" id="KW-1185">Reference proteome</keyword>
<evidence type="ECO:0000313" key="10">
    <source>
        <dbReference type="Proteomes" id="UP000607397"/>
    </source>
</evidence>
<keyword evidence="5" id="KW-0067">ATP-binding</keyword>
<accession>A0A8K2A290</accession>
<dbReference type="EMBL" id="WVIC01000055">
    <property type="protein sequence ID" value="NCJ08517.1"/>
    <property type="molecule type" value="Genomic_DNA"/>
</dbReference>
<dbReference type="GO" id="GO:0005524">
    <property type="term" value="F:ATP binding"/>
    <property type="evidence" value="ECO:0007669"/>
    <property type="project" value="UniProtKB-KW"/>
</dbReference>
<evidence type="ECO:0000256" key="4">
    <source>
        <dbReference type="ARBA" id="ARBA00022777"/>
    </source>
</evidence>
<dbReference type="Pfam" id="PF00069">
    <property type="entry name" value="Pkinase"/>
    <property type="match status" value="1"/>
</dbReference>
<feature type="compositionally biased region" description="Basic and acidic residues" evidence="6">
    <location>
        <begin position="485"/>
        <end position="497"/>
    </location>
</feature>
<proteinExistence type="predicted"/>
<keyword evidence="7" id="KW-0812">Transmembrane</keyword>
<keyword evidence="7" id="KW-1133">Transmembrane helix</keyword>
<dbReference type="GO" id="GO:0004674">
    <property type="term" value="F:protein serine/threonine kinase activity"/>
    <property type="evidence" value="ECO:0007669"/>
    <property type="project" value="UniProtKB-EC"/>
</dbReference>
<protein>
    <recommendedName>
        <fullName evidence="1">non-specific serine/threonine protein kinase</fullName>
        <ecNumber evidence="1">2.7.11.1</ecNumber>
    </recommendedName>
</protein>
<dbReference type="SUPFAM" id="SSF56112">
    <property type="entry name" value="Protein kinase-like (PK-like)"/>
    <property type="match status" value="1"/>
</dbReference>
<evidence type="ECO:0000256" key="1">
    <source>
        <dbReference type="ARBA" id="ARBA00012513"/>
    </source>
</evidence>
<dbReference type="InterPro" id="IPR011009">
    <property type="entry name" value="Kinase-like_dom_sf"/>
</dbReference>
<gene>
    <name evidence="9" type="ORF">GS597_18790</name>
</gene>
<feature type="transmembrane region" description="Helical" evidence="7">
    <location>
        <begin position="217"/>
        <end position="236"/>
    </location>
</feature>
<evidence type="ECO:0000259" key="8">
    <source>
        <dbReference type="PROSITE" id="PS50011"/>
    </source>
</evidence>
<dbReference type="InterPro" id="IPR000719">
    <property type="entry name" value="Prot_kinase_dom"/>
</dbReference>
<feature type="domain" description="Protein kinase" evidence="8">
    <location>
        <begin position="35"/>
        <end position="294"/>
    </location>
</feature>
<dbReference type="Gene3D" id="3.30.200.20">
    <property type="entry name" value="Phosphorylase Kinase, domain 1"/>
    <property type="match status" value="1"/>
</dbReference>
<reference evidence="9" key="1">
    <citation type="submission" date="2019-12" db="EMBL/GenBank/DDBJ databases">
        <title>High-Quality draft genome sequences of three cyanobacteria isolated from the limestone walls of the Old Cathedral of Coimbra.</title>
        <authorList>
            <person name="Tiago I."/>
            <person name="Soares F."/>
            <person name="Portugal A."/>
        </authorList>
    </citation>
    <scope>NUCLEOTIDE SEQUENCE [LARGE SCALE GENOMIC DNA]</scope>
    <source>
        <strain evidence="9">C</strain>
    </source>
</reference>
<feature type="compositionally biased region" description="Basic and acidic residues" evidence="6">
    <location>
        <begin position="460"/>
        <end position="469"/>
    </location>
</feature>
<keyword evidence="3" id="KW-0547">Nucleotide-binding</keyword>
<dbReference type="Gene3D" id="1.10.510.10">
    <property type="entry name" value="Transferase(Phosphotransferase) domain 1"/>
    <property type="match status" value="1"/>
</dbReference>
<keyword evidence="2" id="KW-0808">Transferase</keyword>
<feature type="transmembrane region" description="Helical" evidence="7">
    <location>
        <begin position="364"/>
        <end position="383"/>
    </location>
</feature>
<organism evidence="9 10">
    <name type="scientific">Petrachloros mirabilis ULC683</name>
    <dbReference type="NCBI Taxonomy" id="2781853"/>
    <lineage>
        <taxon>Bacteria</taxon>
        <taxon>Bacillati</taxon>
        <taxon>Cyanobacteriota</taxon>
        <taxon>Cyanophyceae</taxon>
        <taxon>Synechococcales</taxon>
        <taxon>Petrachlorosaceae</taxon>
        <taxon>Petrachloros</taxon>
        <taxon>Petrachloros mirabilis</taxon>
    </lineage>
</organism>
<evidence type="ECO:0000256" key="5">
    <source>
        <dbReference type="ARBA" id="ARBA00022840"/>
    </source>
</evidence>
<dbReference type="RefSeq" id="WP_161826990.1">
    <property type="nucleotide sequence ID" value="NZ_WVIC01000055.1"/>
</dbReference>
<feature type="region of interest" description="Disordered" evidence="6">
    <location>
        <begin position="409"/>
        <end position="529"/>
    </location>
</feature>